<protein>
    <recommendedName>
        <fullName evidence="3">DNA alkylation repair protein</fullName>
    </recommendedName>
</protein>
<sequence>MNLTDNLSEAFCEVRAALEPLRDDAAAKAMAAYMKNNFEFLGIKTTPRRKAVAPILARRSLDWPLVWDCWHADAREYQYVAGDHLRRIKVFPPAQLDSLRELISTKSWWDSVDSLAKVAGSALGDAAPPTDRAHPASQVIRAWANDRNMWVRRAAIISQLGKREATDLQLLADAIEENLPGTRFGNEFFISKAIGWALRDLYRTNPSWVLSFLDLHGVANLTRREALKHHR</sequence>
<dbReference type="Proteomes" id="UP000250197">
    <property type="component" value="Chromosome"/>
</dbReference>
<name>A0A2Z2J4X5_CORST</name>
<dbReference type="Pfam" id="PF08713">
    <property type="entry name" value="DNA_alkylation"/>
    <property type="match status" value="1"/>
</dbReference>
<dbReference type="InterPro" id="IPR016024">
    <property type="entry name" value="ARM-type_fold"/>
</dbReference>
<proteinExistence type="predicted"/>
<evidence type="ECO:0000313" key="2">
    <source>
        <dbReference type="Proteomes" id="UP000250197"/>
    </source>
</evidence>
<dbReference type="InterPro" id="IPR014825">
    <property type="entry name" value="DNA_alkylation"/>
</dbReference>
<organism evidence="1 2">
    <name type="scientific">Corynebacterium striatum</name>
    <dbReference type="NCBI Taxonomy" id="43770"/>
    <lineage>
        <taxon>Bacteria</taxon>
        <taxon>Bacillati</taxon>
        <taxon>Actinomycetota</taxon>
        <taxon>Actinomycetes</taxon>
        <taxon>Mycobacteriales</taxon>
        <taxon>Corynebacteriaceae</taxon>
        <taxon>Corynebacterium</taxon>
    </lineage>
</organism>
<dbReference type="EMBL" id="CP021252">
    <property type="protein sequence ID" value="ART21641.1"/>
    <property type="molecule type" value="Genomic_DNA"/>
</dbReference>
<dbReference type="PANTHER" id="PTHR34070:SF1">
    <property type="entry name" value="DNA ALKYLATION REPAIR PROTEIN"/>
    <property type="match status" value="1"/>
</dbReference>
<dbReference type="KEGG" id="cstr:CBE89_09100"/>
<dbReference type="Gene3D" id="1.20.1660.10">
    <property type="entry name" value="Hypothetical protein (EF3068)"/>
    <property type="match status" value="1"/>
</dbReference>
<dbReference type="PANTHER" id="PTHR34070">
    <property type="entry name" value="ARMADILLO-TYPE FOLD"/>
    <property type="match status" value="1"/>
</dbReference>
<accession>A0A2Z2J4X5</accession>
<dbReference type="Gene3D" id="1.25.40.290">
    <property type="entry name" value="ARM repeat domains"/>
    <property type="match status" value="1"/>
</dbReference>
<dbReference type="SUPFAM" id="SSF48371">
    <property type="entry name" value="ARM repeat"/>
    <property type="match status" value="1"/>
</dbReference>
<gene>
    <name evidence="1" type="ORF">CBE89_09100</name>
</gene>
<evidence type="ECO:0008006" key="3">
    <source>
        <dbReference type="Google" id="ProtNLM"/>
    </source>
</evidence>
<reference evidence="1 2" key="1">
    <citation type="submission" date="2017-05" db="EMBL/GenBank/DDBJ databases">
        <title>Complete genome sequence of Corynebacterium striatum KC-Na-1 isolated from Neophocaena asiaeorientalis in Korea.</title>
        <authorList>
            <person name="Kim J.H."/>
            <person name="Lee K."/>
        </authorList>
    </citation>
    <scope>NUCLEOTIDE SEQUENCE [LARGE SCALE GENOMIC DNA]</scope>
    <source>
        <strain evidence="1 2">KC-Na-01</strain>
    </source>
</reference>
<dbReference type="RefSeq" id="WP_086891710.1">
    <property type="nucleotide sequence ID" value="NZ_CP021252.1"/>
</dbReference>
<evidence type="ECO:0000313" key="1">
    <source>
        <dbReference type="EMBL" id="ART21641.1"/>
    </source>
</evidence>
<dbReference type="AlphaFoldDB" id="A0A2Z2J4X5"/>